<protein>
    <recommendedName>
        <fullName evidence="4">Addiction module antitoxin</fullName>
    </recommendedName>
</protein>
<keyword evidence="1" id="KW-1277">Toxin-antitoxin system</keyword>
<dbReference type="Proteomes" id="UP000178272">
    <property type="component" value="Unassembled WGS sequence"/>
</dbReference>
<evidence type="ECO:0008006" key="4">
    <source>
        <dbReference type="Google" id="ProtNLM"/>
    </source>
</evidence>
<dbReference type="PANTHER" id="PTHR38813:SF1">
    <property type="entry name" value="TOXIN RELE1-RELATED"/>
    <property type="match status" value="1"/>
</dbReference>
<gene>
    <name evidence="2" type="ORF">A3F61_03030</name>
</gene>
<evidence type="ECO:0000313" key="2">
    <source>
        <dbReference type="EMBL" id="OGY12589.1"/>
    </source>
</evidence>
<dbReference type="SUPFAM" id="SSF143011">
    <property type="entry name" value="RelE-like"/>
    <property type="match status" value="1"/>
</dbReference>
<dbReference type="InterPro" id="IPR007712">
    <property type="entry name" value="RelE/ParE_toxin"/>
</dbReference>
<dbReference type="STRING" id="1797517.A3F61_03030"/>
<dbReference type="InterPro" id="IPR052747">
    <property type="entry name" value="TA_system_RelE_toxin"/>
</dbReference>
<name>A0A1G1VB00_9BACT</name>
<sequence length="82" mass="9491">MKLNISRSAQKDLDRIENEVVLRISTKIYQLPQNPYPAGSQKLGGNKGYRIRISKYRVIYTIDKAGKLITITKVGHRKEVYR</sequence>
<accession>A0A1G1VB00</accession>
<proteinExistence type="predicted"/>
<dbReference type="PANTHER" id="PTHR38813">
    <property type="match status" value="1"/>
</dbReference>
<organism evidence="2 3">
    <name type="scientific">Candidatus Blackburnbacteria bacterium RIFCSPHIGHO2_12_FULL_41_13b</name>
    <dbReference type="NCBI Taxonomy" id="1797517"/>
    <lineage>
        <taxon>Bacteria</taxon>
        <taxon>Candidatus Blackburniibacteriota</taxon>
    </lineage>
</organism>
<evidence type="ECO:0000313" key="3">
    <source>
        <dbReference type="Proteomes" id="UP000178272"/>
    </source>
</evidence>
<dbReference type="Gene3D" id="3.30.2310.20">
    <property type="entry name" value="RelE-like"/>
    <property type="match status" value="1"/>
</dbReference>
<dbReference type="InterPro" id="IPR035093">
    <property type="entry name" value="RelE/ParE_toxin_dom_sf"/>
</dbReference>
<dbReference type="NCBIfam" id="TIGR02385">
    <property type="entry name" value="RelE_StbE"/>
    <property type="match status" value="1"/>
</dbReference>
<comment type="caution">
    <text evidence="2">The sequence shown here is derived from an EMBL/GenBank/DDBJ whole genome shotgun (WGS) entry which is preliminary data.</text>
</comment>
<evidence type="ECO:0000256" key="1">
    <source>
        <dbReference type="ARBA" id="ARBA00022649"/>
    </source>
</evidence>
<dbReference type="EMBL" id="MHCA01000010">
    <property type="protein sequence ID" value="OGY12589.1"/>
    <property type="molecule type" value="Genomic_DNA"/>
</dbReference>
<dbReference type="AlphaFoldDB" id="A0A1G1VB00"/>
<dbReference type="Pfam" id="PF05016">
    <property type="entry name" value="ParE_toxin"/>
    <property type="match status" value="1"/>
</dbReference>
<reference evidence="2 3" key="1">
    <citation type="journal article" date="2016" name="Nat. Commun.">
        <title>Thousands of microbial genomes shed light on interconnected biogeochemical processes in an aquifer system.</title>
        <authorList>
            <person name="Anantharaman K."/>
            <person name="Brown C.T."/>
            <person name="Hug L.A."/>
            <person name="Sharon I."/>
            <person name="Castelle C.J."/>
            <person name="Probst A.J."/>
            <person name="Thomas B.C."/>
            <person name="Singh A."/>
            <person name="Wilkins M.J."/>
            <person name="Karaoz U."/>
            <person name="Brodie E.L."/>
            <person name="Williams K.H."/>
            <person name="Hubbard S.S."/>
            <person name="Banfield J.F."/>
        </authorList>
    </citation>
    <scope>NUCLEOTIDE SEQUENCE [LARGE SCALE GENOMIC DNA]</scope>
</reference>